<gene>
    <name evidence="1" type="ORF">A2261_00225</name>
</gene>
<comment type="caution">
    <text evidence="1">The sequence shown here is derived from an EMBL/GenBank/DDBJ whole genome shotgun (WGS) entry which is preliminary data.</text>
</comment>
<dbReference type="AlphaFoldDB" id="A0A1F6NJP6"/>
<dbReference type="Gene3D" id="3.40.630.30">
    <property type="match status" value="1"/>
</dbReference>
<protein>
    <recommendedName>
        <fullName evidence="3">N-acetyltransferase domain-containing protein</fullName>
    </recommendedName>
</protein>
<name>A0A1F6NJP6_9BACT</name>
<proteinExistence type="predicted"/>
<accession>A0A1F6NJP6</accession>
<organism evidence="1 2">
    <name type="scientific">Candidatus Magasanikbacteria bacterium RIFOXYA2_FULL_44_8</name>
    <dbReference type="NCBI Taxonomy" id="1798696"/>
    <lineage>
        <taxon>Bacteria</taxon>
        <taxon>Candidatus Magasanikiibacteriota</taxon>
    </lineage>
</organism>
<sequence length="230" mass="25597">MPKIIKLFSPDATYLHQLTEVEKLAWNSPGELIAASSNKIVRRIHSYAKGVTLAILEDGRAGQKREAVGSQYSFRFDWDGDAANLKSWDEHTHEGDTASAHQPRGNTGFLVGVGVVPKFRGERVGHNLTRLNGTFKTSELLIARTLDTLFDDGANCVIANARIPMYHTKPDLDVDTYCHLLGADGRPYDPVLRFHLRMGAVILKPVTYAMQDAESINAGCWVLYRQRFVG</sequence>
<evidence type="ECO:0008006" key="3">
    <source>
        <dbReference type="Google" id="ProtNLM"/>
    </source>
</evidence>
<reference evidence="1 2" key="1">
    <citation type="journal article" date="2016" name="Nat. Commun.">
        <title>Thousands of microbial genomes shed light on interconnected biogeochemical processes in an aquifer system.</title>
        <authorList>
            <person name="Anantharaman K."/>
            <person name="Brown C.T."/>
            <person name="Hug L.A."/>
            <person name="Sharon I."/>
            <person name="Castelle C.J."/>
            <person name="Probst A.J."/>
            <person name="Thomas B.C."/>
            <person name="Singh A."/>
            <person name="Wilkins M.J."/>
            <person name="Karaoz U."/>
            <person name="Brodie E.L."/>
            <person name="Williams K.H."/>
            <person name="Hubbard S.S."/>
            <person name="Banfield J.F."/>
        </authorList>
    </citation>
    <scope>NUCLEOTIDE SEQUENCE [LARGE SCALE GENOMIC DNA]</scope>
</reference>
<evidence type="ECO:0000313" key="1">
    <source>
        <dbReference type="EMBL" id="OGH84089.1"/>
    </source>
</evidence>
<evidence type="ECO:0000313" key="2">
    <source>
        <dbReference type="Proteomes" id="UP000177803"/>
    </source>
</evidence>
<dbReference type="Proteomes" id="UP000177803">
    <property type="component" value="Unassembled WGS sequence"/>
</dbReference>
<dbReference type="EMBL" id="MFQR01000045">
    <property type="protein sequence ID" value="OGH84089.1"/>
    <property type="molecule type" value="Genomic_DNA"/>
</dbReference>